<accession>A0A401W9L3</accession>
<evidence type="ECO:0000313" key="6">
    <source>
        <dbReference type="Proteomes" id="UP000286746"/>
    </source>
</evidence>
<name>A0A401W9L3_STREY</name>
<dbReference type="GO" id="GO:0003677">
    <property type="term" value="F:DNA binding"/>
    <property type="evidence" value="ECO:0007669"/>
    <property type="project" value="UniProtKB-KW"/>
</dbReference>
<keyword evidence="2" id="KW-0238">DNA-binding</keyword>
<gene>
    <name evidence="5" type="ORF">GKJPGBOP_05763</name>
</gene>
<feature type="domain" description="HTH merR-type" evidence="4">
    <location>
        <begin position="1"/>
        <end position="68"/>
    </location>
</feature>
<dbReference type="PROSITE" id="PS50937">
    <property type="entry name" value="HTH_MERR_2"/>
    <property type="match status" value="1"/>
</dbReference>
<dbReference type="AlphaFoldDB" id="A0A401W9L3"/>
<dbReference type="Gene3D" id="1.10.1660.10">
    <property type="match status" value="1"/>
</dbReference>
<proteinExistence type="predicted"/>
<dbReference type="Pfam" id="PF13411">
    <property type="entry name" value="MerR_1"/>
    <property type="match status" value="1"/>
</dbReference>
<dbReference type="RefSeq" id="WP_032926872.1">
    <property type="nucleotide sequence ID" value="NZ_BHZD01000001.1"/>
</dbReference>
<dbReference type="InterPro" id="IPR009061">
    <property type="entry name" value="DNA-bd_dom_put_sf"/>
</dbReference>
<dbReference type="PANTHER" id="PTHR30204:SF94">
    <property type="entry name" value="HEAVY METAL-DEPENDENT TRANSCRIPTIONAL REGULATOR HI_0293-RELATED"/>
    <property type="match status" value="1"/>
</dbReference>
<dbReference type="SMART" id="SM00422">
    <property type="entry name" value="HTH_MERR"/>
    <property type="match status" value="1"/>
</dbReference>
<comment type="caution">
    <text evidence="5">The sequence shown here is derived from an EMBL/GenBank/DDBJ whole genome shotgun (WGS) entry which is preliminary data.</text>
</comment>
<dbReference type="InterPro" id="IPR047057">
    <property type="entry name" value="MerR_fam"/>
</dbReference>
<evidence type="ECO:0000256" key="3">
    <source>
        <dbReference type="ARBA" id="ARBA00023163"/>
    </source>
</evidence>
<evidence type="ECO:0000259" key="4">
    <source>
        <dbReference type="PROSITE" id="PS50937"/>
    </source>
</evidence>
<dbReference type="PROSITE" id="PS00552">
    <property type="entry name" value="HTH_MERR_1"/>
    <property type="match status" value="1"/>
</dbReference>
<sequence>MRIGELADAAGVSTRALRYYEQRGLLQSRRQDNGYRTYDDSAVTRVHNIRALLDAGLNADDIRELNTCLDEQPLDHVPVCQEAYSLYEQRLRAVRAKLAALAEVESKLQAKVAEFRNDPHYSRRSA</sequence>
<dbReference type="EMBL" id="BHZD01000001">
    <property type="protein sequence ID" value="GCD46017.1"/>
    <property type="molecule type" value="Genomic_DNA"/>
</dbReference>
<dbReference type="SUPFAM" id="SSF46955">
    <property type="entry name" value="Putative DNA-binding domain"/>
    <property type="match status" value="1"/>
</dbReference>
<protein>
    <submittedName>
        <fullName evidence="5">MerR family transcriptional regulator</fullName>
    </submittedName>
</protein>
<dbReference type="Proteomes" id="UP000286746">
    <property type="component" value="Unassembled WGS sequence"/>
</dbReference>
<keyword evidence="3" id="KW-0804">Transcription</keyword>
<dbReference type="PANTHER" id="PTHR30204">
    <property type="entry name" value="REDOX-CYCLING DRUG-SENSING TRANSCRIPTIONAL ACTIVATOR SOXR"/>
    <property type="match status" value="1"/>
</dbReference>
<keyword evidence="1" id="KW-0805">Transcription regulation</keyword>
<evidence type="ECO:0000313" key="5">
    <source>
        <dbReference type="EMBL" id="GCD46017.1"/>
    </source>
</evidence>
<reference evidence="5 6" key="1">
    <citation type="submission" date="2018-11" db="EMBL/GenBank/DDBJ databases">
        <title>Whole genome sequence of Streptomyces paromomycinus NBRC 15454(T).</title>
        <authorList>
            <person name="Komaki H."/>
            <person name="Tamura T."/>
        </authorList>
    </citation>
    <scope>NUCLEOTIDE SEQUENCE [LARGE SCALE GENOMIC DNA]</scope>
    <source>
        <strain evidence="5 6">NBRC 15454</strain>
    </source>
</reference>
<keyword evidence="6" id="KW-1185">Reference proteome</keyword>
<dbReference type="GO" id="GO:0003700">
    <property type="term" value="F:DNA-binding transcription factor activity"/>
    <property type="evidence" value="ECO:0007669"/>
    <property type="project" value="InterPro"/>
</dbReference>
<evidence type="ECO:0000256" key="2">
    <source>
        <dbReference type="ARBA" id="ARBA00023125"/>
    </source>
</evidence>
<evidence type="ECO:0000256" key="1">
    <source>
        <dbReference type="ARBA" id="ARBA00023015"/>
    </source>
</evidence>
<organism evidence="5 6">
    <name type="scientific">Streptomyces paromomycinus</name>
    <name type="common">Streptomyces rimosus subsp. paromomycinus</name>
    <dbReference type="NCBI Taxonomy" id="92743"/>
    <lineage>
        <taxon>Bacteria</taxon>
        <taxon>Bacillati</taxon>
        <taxon>Actinomycetota</taxon>
        <taxon>Actinomycetes</taxon>
        <taxon>Kitasatosporales</taxon>
        <taxon>Streptomycetaceae</taxon>
        <taxon>Streptomyces</taxon>
    </lineage>
</organism>
<dbReference type="InterPro" id="IPR000551">
    <property type="entry name" value="MerR-type_HTH_dom"/>
</dbReference>
<dbReference type="PRINTS" id="PR00040">
    <property type="entry name" value="HTHMERR"/>
</dbReference>